<organism evidence="2 3">
    <name type="scientific">Megaselia scalaris</name>
    <name type="common">Humpbacked fly</name>
    <name type="synonym">Phora scalaris</name>
    <dbReference type="NCBI Taxonomy" id="36166"/>
    <lineage>
        <taxon>Eukaryota</taxon>
        <taxon>Metazoa</taxon>
        <taxon>Ecdysozoa</taxon>
        <taxon>Arthropoda</taxon>
        <taxon>Hexapoda</taxon>
        <taxon>Insecta</taxon>
        <taxon>Pterygota</taxon>
        <taxon>Neoptera</taxon>
        <taxon>Endopterygota</taxon>
        <taxon>Diptera</taxon>
        <taxon>Brachycera</taxon>
        <taxon>Muscomorpha</taxon>
        <taxon>Platypezoidea</taxon>
        <taxon>Phoridae</taxon>
        <taxon>Megaseliini</taxon>
        <taxon>Megaselia</taxon>
    </lineage>
</organism>
<feature type="signal peptide" evidence="1">
    <location>
        <begin position="1"/>
        <end position="15"/>
    </location>
</feature>
<name>T1G9Z7_MEGSC</name>
<dbReference type="STRING" id="36166.T1G9Z7"/>
<dbReference type="InterPro" id="IPR029034">
    <property type="entry name" value="Cystine-knot_cytokine"/>
</dbReference>
<dbReference type="EMBL" id="CAQQ02394967">
    <property type="status" value="NOT_ANNOTATED_CDS"/>
    <property type="molecule type" value="Genomic_DNA"/>
</dbReference>
<evidence type="ECO:0000313" key="2">
    <source>
        <dbReference type="EnsemblMetazoa" id="MESCA000039-PA"/>
    </source>
</evidence>
<dbReference type="SUPFAM" id="SSF57501">
    <property type="entry name" value="Cystine-knot cytokines"/>
    <property type="match status" value="1"/>
</dbReference>
<dbReference type="Proteomes" id="UP000015102">
    <property type="component" value="Unassembled WGS sequence"/>
</dbReference>
<dbReference type="AlphaFoldDB" id="T1G9Z7"/>
<evidence type="ECO:0000256" key="1">
    <source>
        <dbReference type="SAM" id="SignalP"/>
    </source>
</evidence>
<evidence type="ECO:0008006" key="4">
    <source>
        <dbReference type="Google" id="ProtNLM"/>
    </source>
</evidence>
<keyword evidence="1" id="KW-0732">Signal</keyword>
<dbReference type="HOGENOM" id="CLU_1733582_0_0_1"/>
<feature type="chain" id="PRO_5012090722" description="Prothoracicotropic hormone" evidence="1">
    <location>
        <begin position="16"/>
        <end position="151"/>
    </location>
</feature>
<sequence>MTLWLLLLYAAISGGIILDRNNITLWTEFEDILNKFSEEKDDKDSLSSGEPPDYLNVQQKTNVIKRVSHYHYGGGCDCKIENRLIDLGKRKCSHGSKCKPIEYNVSVLTIRNKKKHLLEDIKRSNQVPSALRSHFKFNVVTVTAGCICSKL</sequence>
<dbReference type="EnsemblMetazoa" id="MESCA000039-RA">
    <property type="protein sequence ID" value="MESCA000039-PA"/>
    <property type="gene ID" value="MESCA000039"/>
</dbReference>
<reference evidence="3" key="1">
    <citation type="submission" date="2013-02" db="EMBL/GenBank/DDBJ databases">
        <authorList>
            <person name="Hughes D."/>
        </authorList>
    </citation>
    <scope>NUCLEOTIDE SEQUENCE</scope>
    <source>
        <strain>Durham</strain>
        <strain evidence="3">NC isolate 2 -- Noor lab</strain>
    </source>
</reference>
<reference evidence="2" key="2">
    <citation type="submission" date="2015-06" db="UniProtKB">
        <authorList>
            <consortium name="EnsemblMetazoa"/>
        </authorList>
    </citation>
    <scope>IDENTIFICATION</scope>
</reference>
<protein>
    <recommendedName>
        <fullName evidence="4">Prothoracicotropic hormone</fullName>
    </recommendedName>
</protein>
<evidence type="ECO:0000313" key="3">
    <source>
        <dbReference type="Proteomes" id="UP000015102"/>
    </source>
</evidence>
<proteinExistence type="predicted"/>
<accession>T1G9Z7</accession>
<keyword evidence="3" id="KW-1185">Reference proteome</keyword>